<dbReference type="Gene3D" id="3.10.180.10">
    <property type="entry name" value="2,3-Dihydroxybiphenyl 1,2-Dioxygenase, domain 1"/>
    <property type="match status" value="1"/>
</dbReference>
<comment type="similarity">
    <text evidence="1">Belongs to the bleomycin resistance protein family.</text>
</comment>
<dbReference type="EMBL" id="FBWH01000019">
    <property type="protein sequence ID" value="CUX28143.1"/>
    <property type="molecule type" value="Genomic_DNA"/>
</dbReference>
<dbReference type="CDD" id="cd08349">
    <property type="entry name" value="BLMA_like"/>
    <property type="match status" value="1"/>
</dbReference>
<feature type="domain" description="VOC" evidence="4">
    <location>
        <begin position="22"/>
        <end position="138"/>
    </location>
</feature>
<name>A0ABP2BFV5_9HYPH</name>
<dbReference type="Pfam" id="PF19581">
    <property type="entry name" value="Glyoxalase_7"/>
    <property type="match status" value="1"/>
</dbReference>
<dbReference type="PROSITE" id="PS51819">
    <property type="entry name" value="VOC"/>
    <property type="match status" value="1"/>
</dbReference>
<evidence type="ECO:0000313" key="5">
    <source>
        <dbReference type="EMBL" id="CUX28143.1"/>
    </source>
</evidence>
<dbReference type="Proteomes" id="UP000191812">
    <property type="component" value="Unassembled WGS sequence"/>
</dbReference>
<sequence length="142" mass="16043">MGNDLNAPDVSAAGAEDLPDIGFRQIFPIIRIFDEAKAREFYVDFLGFQIDWEHRFGENFPLYMQVSRAGMALHLSGHHGDATPGSNVFVTMRGVQAFQQELAGKDYRFLKPGVEALPWGEMMEVIDPFGNRIRFCEQKSEA</sequence>
<dbReference type="InterPro" id="IPR037523">
    <property type="entry name" value="VOC_core"/>
</dbReference>
<dbReference type="SUPFAM" id="SSF54593">
    <property type="entry name" value="Glyoxalase/Bleomycin resistance protein/Dihydroxybiphenyl dioxygenase"/>
    <property type="match status" value="1"/>
</dbReference>
<evidence type="ECO:0000256" key="1">
    <source>
        <dbReference type="ARBA" id="ARBA00011051"/>
    </source>
</evidence>
<dbReference type="RefSeq" id="WP_080835515.1">
    <property type="nucleotide sequence ID" value="NZ_LT009756.1"/>
</dbReference>
<gene>
    <name evidence="5" type="ORF">AGR13a_Cc260053</name>
</gene>
<evidence type="ECO:0000259" key="4">
    <source>
        <dbReference type="PROSITE" id="PS51819"/>
    </source>
</evidence>
<comment type="caution">
    <text evidence="5">The sequence shown here is derived from an EMBL/GenBank/DDBJ whole genome shotgun (WGS) entry which is preliminary data.</text>
</comment>
<keyword evidence="3" id="KW-0046">Antibiotic resistance</keyword>
<evidence type="ECO:0000313" key="6">
    <source>
        <dbReference type="Proteomes" id="UP000191812"/>
    </source>
</evidence>
<accession>A0ABP2BFV5</accession>
<evidence type="ECO:0000256" key="3">
    <source>
        <dbReference type="ARBA" id="ARBA00023251"/>
    </source>
</evidence>
<keyword evidence="6" id="KW-1185">Reference proteome</keyword>
<protein>
    <recommendedName>
        <fullName evidence="2">Bleomycin resistance protein</fullName>
    </recommendedName>
</protein>
<dbReference type="InterPro" id="IPR000335">
    <property type="entry name" value="Bleomycin-R"/>
</dbReference>
<evidence type="ECO:0000256" key="2">
    <source>
        <dbReference type="ARBA" id="ARBA00021572"/>
    </source>
</evidence>
<organism evidence="5 6">
    <name type="scientific">Agrobacterium genomosp. 13 str. CFBP 6927</name>
    <dbReference type="NCBI Taxonomy" id="1183428"/>
    <lineage>
        <taxon>Bacteria</taxon>
        <taxon>Pseudomonadati</taxon>
        <taxon>Pseudomonadota</taxon>
        <taxon>Alphaproteobacteria</taxon>
        <taxon>Hyphomicrobiales</taxon>
        <taxon>Rhizobiaceae</taxon>
        <taxon>Rhizobium/Agrobacterium group</taxon>
        <taxon>Agrobacterium</taxon>
        <taxon>Agrobacterium tumefaciens complex</taxon>
    </lineage>
</organism>
<reference evidence="5 6" key="1">
    <citation type="submission" date="2016-01" db="EMBL/GenBank/DDBJ databases">
        <authorList>
            <person name="Regsiter A."/>
            <person name="william w."/>
        </authorList>
    </citation>
    <scope>NUCLEOTIDE SEQUENCE [LARGE SCALE GENOMIC DNA]</scope>
    <source>
        <strain evidence="5 6">CFBP 6927</strain>
    </source>
</reference>
<proteinExistence type="inferred from homology"/>
<dbReference type="InterPro" id="IPR029068">
    <property type="entry name" value="Glyas_Bleomycin-R_OHBP_Dase"/>
</dbReference>